<evidence type="ECO:0000313" key="4">
    <source>
        <dbReference type="EMBL" id="PHJ16930.1"/>
    </source>
</evidence>
<dbReference type="Proteomes" id="UP000221165">
    <property type="component" value="Unassembled WGS sequence"/>
</dbReference>
<feature type="transmembrane region" description="Helical" evidence="3">
    <location>
        <begin position="31"/>
        <end position="49"/>
    </location>
</feature>
<accession>A0A2C6K4K2</accession>
<dbReference type="GeneID" id="94432581"/>
<sequence>MQGYLGESVNSGISSCKWEKNRRRKHPFSRALTLTLLVVFLARCCWMWGDLVFPFSSNRHNASKTEVFSPAKLPTFGSLEIVGTAEAFEYVTVEWLNHRLHEGLSRQHFLWVGEKPVYRRRFVNEYDMPEDTNPKEFYAYEPLLTAVSPDGHITAILSHHCPRQDRLEEENMEEEGRPVSEIKPRDYRCTVHVQVYKNAPFTFYFRWEFLLPGADMRIIGFSLQGSLKGGVPAYHITFLGWHRLEQTDTVCTCTSREPFCAQVITSSSECYKWNYNTEPGHQFKWPTNFPLCVYGSQPQCRNLICNTSCHTLNLTGGVWKCSGESGECYSPPMIPGIPQGRVGVASVELVTATGTVDLSGKFSSQKEAPRSLIALYPDNPFVNRISTDVCEDKETSARHRAFVKLDVASDAHAQLAGQTVSRVVRTCYVGELSTTAPFKLINTSLPENTCGGCEALGVWTSQACEEVYVWCVQSYGSRTPGLYIDLGRSAPGFLFLSTRDLAGYETTVGGDVRFANLRNAEVFPGAEAKTIGLRFDVIYVLDFFTPSEHFRWGPVAMSELRVVRGHARLGEKNLAEVLRKEYRIWSHQTIRRAWAPELLNVQAFKQSEKITIAFDNALEGTTSLFTYDQEQSLTVTSFDTVIGPTGANALGSRSYGNSWRRPYLFDKVKAHPGLALRLGQMVPLENEVTGGGIWTGPLFTTAEAKKPASALLMTAVLAEVCKQARFSPSTARASCLEVCHKGVTFELEVGEEQAADPECDSLGPSGQLAVFPCSGDRCSYVSFRRPQLPSGPYDAAVLTAAVDRNIVTAGPTFEGNATSSATFHFEGVADVWEILIIFERRVTQRAADLYIVFYHKDSKEAVRLKGSLGGELPVPLVEGRQRGLHEAKSGAIYRWSDMDLRGITAVSVRYRPVEGVPATVREIQIKGRSQRCPPHGFFAPADCEQMEVSVKKLTDLDCQGDWGEWSMCDHTCRRTRFFTMRREALPGGVPCVLFEKTPCSGPPFCDTRHLQKSGATSGLSEDILQPSKKRDCRIQQGEWSDCSNCRQIRYTHVLMEAALDGAPCPTERAETRFCNFACESQFEPQVSTQAPFTTRSQVRPSTRTTQTFTRTTATTAPPVLIAGLPWYYVVGLIATNVGVLLLIITLTCCLMRRRHQRLYQQLIQQAERELGAAEHEAAEAEKEAQAAVAAAAAAAVTDPGKEAAENLPPSGTTAGDGRQLPSAEEVVNTSPESLLRPLKKRRGRKSRQQQRKSDPQHFIGQLSAPRSKEDMFEPEP</sequence>
<keyword evidence="3" id="KW-1133">Transmembrane helix</keyword>
<name>A0A2C6K4K2_9APIC</name>
<keyword evidence="3" id="KW-0472">Membrane</keyword>
<feature type="compositionally biased region" description="Basic and acidic residues" evidence="2">
    <location>
        <begin position="1266"/>
        <end position="1276"/>
    </location>
</feature>
<feature type="coiled-coil region" evidence="1">
    <location>
        <begin position="1156"/>
        <end position="1190"/>
    </location>
</feature>
<evidence type="ECO:0000256" key="1">
    <source>
        <dbReference type="SAM" id="Coils"/>
    </source>
</evidence>
<dbReference type="VEuPathDB" id="ToxoDB:CSUI_009254"/>
<keyword evidence="3 4" id="KW-0812">Transmembrane</keyword>
<organism evidence="4 5">
    <name type="scientific">Cystoisospora suis</name>
    <dbReference type="NCBI Taxonomy" id="483139"/>
    <lineage>
        <taxon>Eukaryota</taxon>
        <taxon>Sar</taxon>
        <taxon>Alveolata</taxon>
        <taxon>Apicomplexa</taxon>
        <taxon>Conoidasida</taxon>
        <taxon>Coccidia</taxon>
        <taxon>Eucoccidiorida</taxon>
        <taxon>Eimeriorina</taxon>
        <taxon>Sarcocystidae</taxon>
        <taxon>Cystoisospora</taxon>
    </lineage>
</organism>
<protein>
    <submittedName>
        <fullName evidence="4">Transmembrane protein</fullName>
    </submittedName>
</protein>
<reference evidence="4 5" key="1">
    <citation type="journal article" date="2017" name="Int. J. Parasitol.">
        <title>The genome of the protozoan parasite Cystoisospora suis and a reverse vaccinology approach to identify vaccine candidates.</title>
        <authorList>
            <person name="Palmieri N."/>
            <person name="Shrestha A."/>
            <person name="Ruttkowski B."/>
            <person name="Beck T."/>
            <person name="Vogl C."/>
            <person name="Tomley F."/>
            <person name="Blake D.P."/>
            <person name="Joachim A."/>
        </authorList>
    </citation>
    <scope>NUCLEOTIDE SEQUENCE [LARGE SCALE GENOMIC DNA]</scope>
    <source>
        <strain evidence="4 5">Wien I</strain>
    </source>
</reference>
<keyword evidence="1" id="KW-0175">Coiled coil</keyword>
<feature type="transmembrane region" description="Helical" evidence="3">
    <location>
        <begin position="1126"/>
        <end position="1151"/>
    </location>
</feature>
<dbReference type="PROSITE" id="PS50092">
    <property type="entry name" value="TSP1"/>
    <property type="match status" value="2"/>
</dbReference>
<dbReference type="RefSeq" id="XP_067918655.1">
    <property type="nucleotide sequence ID" value="XM_068069370.1"/>
</dbReference>
<keyword evidence="5" id="KW-1185">Reference proteome</keyword>
<evidence type="ECO:0000313" key="5">
    <source>
        <dbReference type="Proteomes" id="UP000221165"/>
    </source>
</evidence>
<comment type="caution">
    <text evidence="4">The sequence shown here is derived from an EMBL/GenBank/DDBJ whole genome shotgun (WGS) entry which is preliminary data.</text>
</comment>
<dbReference type="SMART" id="SM00209">
    <property type="entry name" value="TSP1"/>
    <property type="match status" value="2"/>
</dbReference>
<dbReference type="InterPro" id="IPR000884">
    <property type="entry name" value="TSP1_rpt"/>
</dbReference>
<proteinExistence type="predicted"/>
<dbReference type="OrthoDB" id="331116at2759"/>
<gene>
    <name evidence="4" type="ORF">CSUI_009254</name>
</gene>
<evidence type="ECO:0000256" key="2">
    <source>
        <dbReference type="SAM" id="MobiDB-lite"/>
    </source>
</evidence>
<evidence type="ECO:0000256" key="3">
    <source>
        <dbReference type="SAM" id="Phobius"/>
    </source>
</evidence>
<dbReference type="AlphaFoldDB" id="A0A2C6K4K2"/>
<feature type="region of interest" description="Disordered" evidence="2">
    <location>
        <begin position="1197"/>
        <end position="1276"/>
    </location>
</feature>
<feature type="compositionally biased region" description="Basic residues" evidence="2">
    <location>
        <begin position="1237"/>
        <end position="1250"/>
    </location>
</feature>
<dbReference type="EMBL" id="MIGC01005463">
    <property type="protein sequence ID" value="PHJ16930.1"/>
    <property type="molecule type" value="Genomic_DNA"/>
</dbReference>